<evidence type="ECO:0000313" key="2">
    <source>
        <dbReference type="Proteomes" id="UP000008177"/>
    </source>
</evidence>
<reference evidence="2" key="1">
    <citation type="journal article" date="2011" name="PLoS Genet.">
        <title>Genomic analysis of the necrotrophic fungal pathogens Sclerotinia sclerotiorum and Botrytis cinerea.</title>
        <authorList>
            <person name="Amselem J."/>
            <person name="Cuomo C.A."/>
            <person name="van Kan J.A."/>
            <person name="Viaud M."/>
            <person name="Benito E.P."/>
            <person name="Couloux A."/>
            <person name="Coutinho P.M."/>
            <person name="de Vries R.P."/>
            <person name="Dyer P.S."/>
            <person name="Fillinger S."/>
            <person name="Fournier E."/>
            <person name="Gout L."/>
            <person name="Hahn M."/>
            <person name="Kohn L."/>
            <person name="Lapalu N."/>
            <person name="Plummer K.M."/>
            <person name="Pradier J.M."/>
            <person name="Quevillon E."/>
            <person name="Sharon A."/>
            <person name="Simon A."/>
            <person name="ten Have A."/>
            <person name="Tudzynski B."/>
            <person name="Tudzynski P."/>
            <person name="Wincker P."/>
            <person name="Andrew M."/>
            <person name="Anthouard V."/>
            <person name="Beever R.E."/>
            <person name="Beffa R."/>
            <person name="Benoit I."/>
            <person name="Bouzid O."/>
            <person name="Brault B."/>
            <person name="Chen Z."/>
            <person name="Choquer M."/>
            <person name="Collemare J."/>
            <person name="Cotton P."/>
            <person name="Danchin E.G."/>
            <person name="Da Silva C."/>
            <person name="Gautier A."/>
            <person name="Giraud C."/>
            <person name="Giraud T."/>
            <person name="Gonzalez C."/>
            <person name="Grossetete S."/>
            <person name="Guldener U."/>
            <person name="Henrissat B."/>
            <person name="Howlett B.J."/>
            <person name="Kodira C."/>
            <person name="Kretschmer M."/>
            <person name="Lappartient A."/>
            <person name="Leroch M."/>
            <person name="Levis C."/>
            <person name="Mauceli E."/>
            <person name="Neuveglise C."/>
            <person name="Oeser B."/>
            <person name="Pearson M."/>
            <person name="Poulain J."/>
            <person name="Poussereau N."/>
            <person name="Quesneville H."/>
            <person name="Rascle C."/>
            <person name="Schumacher J."/>
            <person name="Segurens B."/>
            <person name="Sexton A."/>
            <person name="Silva E."/>
            <person name="Sirven C."/>
            <person name="Soanes D.M."/>
            <person name="Talbot N.J."/>
            <person name="Templeton M."/>
            <person name="Yandava C."/>
            <person name="Yarden O."/>
            <person name="Zeng Q."/>
            <person name="Rollins J.A."/>
            <person name="Lebrun M.H."/>
            <person name="Dickman M."/>
        </authorList>
    </citation>
    <scope>NUCLEOTIDE SEQUENCE [LARGE SCALE GENOMIC DNA]</scope>
    <source>
        <strain evidence="2">T4</strain>
    </source>
</reference>
<dbReference type="AlphaFoldDB" id="G2XYM5"/>
<accession>G2XYM5</accession>
<name>G2XYM5_BOTF4</name>
<organism evidence="1 2">
    <name type="scientific">Botryotinia fuckeliana (strain T4)</name>
    <name type="common">Noble rot fungus</name>
    <name type="synonym">Botrytis cinerea</name>
    <dbReference type="NCBI Taxonomy" id="999810"/>
    <lineage>
        <taxon>Eukaryota</taxon>
        <taxon>Fungi</taxon>
        <taxon>Dikarya</taxon>
        <taxon>Ascomycota</taxon>
        <taxon>Pezizomycotina</taxon>
        <taxon>Leotiomycetes</taxon>
        <taxon>Helotiales</taxon>
        <taxon>Sclerotiniaceae</taxon>
        <taxon>Botrytis</taxon>
    </lineage>
</organism>
<sequence length="51" mass="5818">MTRGWRRAPLHVPGFSEIGTRWNVRNGATITLPDHYEELRNIPGICQISSI</sequence>
<dbReference type="HOGENOM" id="CLU_3106053_0_0_1"/>
<evidence type="ECO:0000313" key="1">
    <source>
        <dbReference type="EMBL" id="CCD45562.1"/>
    </source>
</evidence>
<dbReference type="Proteomes" id="UP000008177">
    <property type="component" value="Unplaced contigs"/>
</dbReference>
<gene>
    <name evidence="1" type="ORF">BofuT4_uP045800.1</name>
</gene>
<dbReference type="InParanoid" id="G2XYM5"/>
<proteinExistence type="predicted"/>
<protein>
    <submittedName>
        <fullName evidence="1">Uncharacterized protein</fullName>
    </submittedName>
</protein>
<dbReference type="EMBL" id="FQ790278">
    <property type="protein sequence ID" value="CCD45562.1"/>
    <property type="molecule type" value="Genomic_DNA"/>
</dbReference>